<proteinExistence type="predicted"/>
<comment type="caution">
    <text evidence="1">The sequence shown here is derived from an EMBL/GenBank/DDBJ whole genome shotgun (WGS) entry which is preliminary data.</text>
</comment>
<accession>A0AAD5BXC7</accession>
<protein>
    <submittedName>
        <fullName evidence="1">Uncharacterized protein</fullName>
    </submittedName>
</protein>
<evidence type="ECO:0000313" key="2">
    <source>
        <dbReference type="Proteomes" id="UP001206925"/>
    </source>
</evidence>
<name>A0AAD5BXC7_AMBAR</name>
<sequence length="92" mass="10490">MMKRREILSPTNLVTNVEQLEGLEKEIVDGSVVNVYVLLLVCRLQHFNCVLERAADFVLVTLYELGYMNATVWAASNSVQDLVKENKLTFRS</sequence>
<dbReference type="Proteomes" id="UP001206925">
    <property type="component" value="Unassembled WGS sequence"/>
</dbReference>
<evidence type="ECO:0000313" key="1">
    <source>
        <dbReference type="EMBL" id="KAI7730964.1"/>
    </source>
</evidence>
<dbReference type="EMBL" id="JAMZMK010010582">
    <property type="protein sequence ID" value="KAI7730964.1"/>
    <property type="molecule type" value="Genomic_DNA"/>
</dbReference>
<reference evidence="1" key="1">
    <citation type="submission" date="2022-06" db="EMBL/GenBank/DDBJ databases">
        <title>Uncovering the hologenomic basis of an extraordinary plant invasion.</title>
        <authorList>
            <person name="Bieker V.C."/>
            <person name="Martin M.D."/>
            <person name="Gilbert T."/>
            <person name="Hodgins K."/>
            <person name="Battlay P."/>
            <person name="Petersen B."/>
            <person name="Wilson J."/>
        </authorList>
    </citation>
    <scope>NUCLEOTIDE SEQUENCE</scope>
    <source>
        <strain evidence="1">AA19_3_7</strain>
        <tissue evidence="1">Leaf</tissue>
    </source>
</reference>
<organism evidence="1 2">
    <name type="scientific">Ambrosia artemisiifolia</name>
    <name type="common">Common ragweed</name>
    <dbReference type="NCBI Taxonomy" id="4212"/>
    <lineage>
        <taxon>Eukaryota</taxon>
        <taxon>Viridiplantae</taxon>
        <taxon>Streptophyta</taxon>
        <taxon>Embryophyta</taxon>
        <taxon>Tracheophyta</taxon>
        <taxon>Spermatophyta</taxon>
        <taxon>Magnoliopsida</taxon>
        <taxon>eudicotyledons</taxon>
        <taxon>Gunneridae</taxon>
        <taxon>Pentapetalae</taxon>
        <taxon>asterids</taxon>
        <taxon>campanulids</taxon>
        <taxon>Asterales</taxon>
        <taxon>Asteraceae</taxon>
        <taxon>Asteroideae</taxon>
        <taxon>Heliantheae alliance</taxon>
        <taxon>Heliantheae</taxon>
        <taxon>Ambrosia</taxon>
    </lineage>
</organism>
<dbReference type="AlphaFoldDB" id="A0AAD5BXC7"/>
<gene>
    <name evidence="1" type="ORF">M8C21_027534</name>
</gene>
<keyword evidence="2" id="KW-1185">Reference proteome</keyword>